<organism evidence="2 3">
    <name type="scientific">Yersinia pseudotuberculosis</name>
    <dbReference type="NCBI Taxonomy" id="633"/>
    <lineage>
        <taxon>Bacteria</taxon>
        <taxon>Pseudomonadati</taxon>
        <taxon>Pseudomonadota</taxon>
        <taxon>Gammaproteobacteria</taxon>
        <taxon>Enterobacterales</taxon>
        <taxon>Yersiniaceae</taxon>
        <taxon>Yersinia</taxon>
    </lineage>
</organism>
<gene>
    <name evidence="2" type="ORF">NCTC8580_00820</name>
</gene>
<name>A0A0T9JAZ7_YERPU</name>
<reference evidence="2 3" key="1">
    <citation type="submission" date="2018-06" db="EMBL/GenBank/DDBJ databases">
        <authorList>
            <consortium name="Pathogen Informatics"/>
            <person name="Doyle S."/>
        </authorList>
    </citation>
    <scope>NUCLEOTIDE SEQUENCE [LARGE SCALE GENOMIC DNA]</scope>
    <source>
        <strain evidence="2 3">NCTC8580</strain>
    </source>
</reference>
<proteinExistence type="predicted"/>
<keyword evidence="1" id="KW-1133">Transmembrane helix</keyword>
<keyword evidence="1" id="KW-0472">Membrane</keyword>
<dbReference type="EMBL" id="UHJC01000001">
    <property type="protein sequence ID" value="SUP80752.1"/>
    <property type="molecule type" value="Genomic_DNA"/>
</dbReference>
<accession>A0A0T9JAZ7</accession>
<protein>
    <submittedName>
        <fullName evidence="2">Uncharacterized protein</fullName>
    </submittedName>
</protein>
<dbReference type="RefSeq" id="WP_049601231.1">
    <property type="nucleotide sequence ID" value="NZ_CPWG01000006.1"/>
</dbReference>
<feature type="transmembrane region" description="Helical" evidence="1">
    <location>
        <begin position="6"/>
        <end position="24"/>
    </location>
</feature>
<dbReference type="Proteomes" id="UP000255087">
    <property type="component" value="Unassembled WGS sequence"/>
</dbReference>
<evidence type="ECO:0000256" key="1">
    <source>
        <dbReference type="SAM" id="Phobius"/>
    </source>
</evidence>
<evidence type="ECO:0000313" key="3">
    <source>
        <dbReference type="Proteomes" id="UP000255087"/>
    </source>
</evidence>
<keyword evidence="1" id="KW-0812">Transmembrane</keyword>
<dbReference type="AlphaFoldDB" id="A0A0T9JAZ7"/>
<sequence length="133" mass="15717">MNGKLTVFFLILVSLFIYLWWLFIMPNTTYNDKNILKYYALTYKEVINAPRLSDNYYFEYIPSDETSPQSSIMYTCGLKNIDEGYKNLVSYIIKTGIPLRKEYSLDDFPYSEYFELIKVTIKGDECLMLVLSK</sequence>
<evidence type="ECO:0000313" key="2">
    <source>
        <dbReference type="EMBL" id="SUP80752.1"/>
    </source>
</evidence>